<protein>
    <recommendedName>
        <fullName evidence="3">Alpha/beta hydrolase</fullName>
    </recommendedName>
</protein>
<name>A0ABX9U0I9_9GAMM</name>
<dbReference type="Proteomes" id="UP000280271">
    <property type="component" value="Unassembled WGS sequence"/>
</dbReference>
<evidence type="ECO:0000313" key="1">
    <source>
        <dbReference type="EMBL" id="RLL24716.1"/>
    </source>
</evidence>
<keyword evidence="2" id="KW-1185">Reference proteome</keyword>
<dbReference type="InterPro" id="IPR029058">
    <property type="entry name" value="AB_hydrolase_fold"/>
</dbReference>
<proteinExistence type="predicted"/>
<sequence length="328" mass="37406">MFTARLKLLVDSPMLWSHIQYRMFSVKRGWLDKAPQNFEVKNNGAYGITKIYECNKDEQISCEVNYGPNKKVYLKIIALKDGSFDQSCQKLPSSTASQNPDFSNKKEIKVPSKPIPKAIIFFIGGAGDKRPYALVGPNENVMYVRKDYLKRKIKDLSVEQQRLIVDDRATTYLGYYEVFKEKNLKTNVLDKIPNKNILIYLIGHSLGGWNAAHLSDILTKKGYHVKMLITLDPVGTLYNVKAISDIYWDYPKGSADSWINFYCDPKDWNFSDIVADLGGQWNPRDQKPTYNVYSKASHVDAELICGSKVTVNKTGLDLLMDSLKEFVN</sequence>
<comment type="caution">
    <text evidence="1">The sequence shown here is derived from an EMBL/GenBank/DDBJ whole genome shotgun (WGS) entry which is preliminary data.</text>
</comment>
<gene>
    <name evidence="1" type="ORF">D9K81_01335</name>
</gene>
<dbReference type="EMBL" id="RCHC01000001">
    <property type="protein sequence ID" value="RLL24716.1"/>
    <property type="molecule type" value="Genomic_DNA"/>
</dbReference>
<organism evidence="1 2">
    <name type="scientific">Acinetobacter chengduensis</name>
    <dbReference type="NCBI Taxonomy" id="2420890"/>
    <lineage>
        <taxon>Bacteria</taxon>
        <taxon>Pseudomonadati</taxon>
        <taxon>Pseudomonadota</taxon>
        <taxon>Gammaproteobacteria</taxon>
        <taxon>Moraxellales</taxon>
        <taxon>Moraxellaceae</taxon>
        <taxon>Acinetobacter</taxon>
    </lineage>
</organism>
<accession>A0ABX9U0I9</accession>
<dbReference type="Gene3D" id="3.40.50.1820">
    <property type="entry name" value="alpha/beta hydrolase"/>
    <property type="match status" value="1"/>
</dbReference>
<evidence type="ECO:0000313" key="2">
    <source>
        <dbReference type="Proteomes" id="UP000280271"/>
    </source>
</evidence>
<dbReference type="SUPFAM" id="SSF53474">
    <property type="entry name" value="alpha/beta-Hydrolases"/>
    <property type="match status" value="2"/>
</dbReference>
<reference evidence="1 2" key="1">
    <citation type="submission" date="2018-09" db="EMBL/GenBank/DDBJ databases">
        <title>The draft genome of Acinetobacter sp. strains.</title>
        <authorList>
            <person name="Qin J."/>
            <person name="Feng Y."/>
            <person name="Zong Z."/>
        </authorList>
    </citation>
    <scope>NUCLEOTIDE SEQUENCE [LARGE SCALE GENOMIC DNA]</scope>
    <source>
        <strain evidence="1 2">WCHAc060005</strain>
    </source>
</reference>
<evidence type="ECO:0008006" key="3">
    <source>
        <dbReference type="Google" id="ProtNLM"/>
    </source>
</evidence>